<dbReference type="GO" id="GO:0016787">
    <property type="term" value="F:hydrolase activity"/>
    <property type="evidence" value="ECO:0007669"/>
    <property type="project" value="UniProtKB-KW"/>
</dbReference>
<protein>
    <recommendedName>
        <fullName evidence="1">ATP-dependent DNA helicase</fullName>
        <ecNumber evidence="1">5.6.2.3</ecNumber>
    </recommendedName>
</protein>
<comment type="cofactor">
    <cofactor evidence="1">
        <name>Mg(2+)</name>
        <dbReference type="ChEBI" id="CHEBI:18420"/>
    </cofactor>
</comment>
<keyword evidence="1" id="KW-0233">DNA recombination</keyword>
<reference evidence="5 6" key="1">
    <citation type="journal article" date="2023" name="G3 (Bethesda)">
        <title>A haplotype-resolved chromosome-scale genome for Quercus rubra L. provides insights into the genetics of adaptive traits for red oak species.</title>
        <authorList>
            <person name="Kapoor B."/>
            <person name="Jenkins J."/>
            <person name="Schmutz J."/>
            <person name="Zhebentyayeva T."/>
            <person name="Kuelheim C."/>
            <person name="Coggeshall M."/>
            <person name="Heim C."/>
            <person name="Lasky J.R."/>
            <person name="Leites L."/>
            <person name="Islam-Faridi N."/>
            <person name="Romero-Severson J."/>
            <person name="DeLeo V.L."/>
            <person name="Lucas S.M."/>
            <person name="Lazic D."/>
            <person name="Gailing O."/>
            <person name="Carlson J."/>
            <person name="Staton M."/>
        </authorList>
    </citation>
    <scope>NUCLEOTIDE SEQUENCE [LARGE SCALE GENOMIC DNA]</scope>
    <source>
        <strain evidence="5">Pseudo-F2</strain>
    </source>
</reference>
<dbReference type="InterPro" id="IPR027417">
    <property type="entry name" value="P-loop_NTPase"/>
</dbReference>
<keyword evidence="1" id="KW-0347">Helicase</keyword>
<dbReference type="FunFam" id="3.40.50.300:FF:002884">
    <property type="entry name" value="ATP-dependent DNA helicase"/>
    <property type="match status" value="1"/>
</dbReference>
<dbReference type="GO" id="GO:0005524">
    <property type="term" value="F:ATP binding"/>
    <property type="evidence" value="ECO:0007669"/>
    <property type="project" value="UniProtKB-KW"/>
</dbReference>
<dbReference type="InterPro" id="IPR025476">
    <property type="entry name" value="Helitron_helicase-like"/>
</dbReference>
<keyword evidence="1" id="KW-0378">Hydrolase</keyword>
<evidence type="ECO:0000259" key="3">
    <source>
        <dbReference type="Pfam" id="PF14214"/>
    </source>
</evidence>
<keyword evidence="1" id="KW-0067">ATP-binding</keyword>
<dbReference type="GO" id="GO:0006281">
    <property type="term" value="P:DNA repair"/>
    <property type="evidence" value="ECO:0007669"/>
    <property type="project" value="UniProtKB-KW"/>
</dbReference>
<accession>A0AAN7J1L1</accession>
<dbReference type="CDD" id="cd18809">
    <property type="entry name" value="SF1_C_RecD"/>
    <property type="match status" value="1"/>
</dbReference>
<feature type="domain" description="DNA helicase Pif1-like DEAD-box helicase" evidence="2">
    <location>
        <begin position="821"/>
        <end position="1003"/>
    </location>
</feature>
<dbReference type="GO" id="GO:0006310">
    <property type="term" value="P:DNA recombination"/>
    <property type="evidence" value="ECO:0007669"/>
    <property type="project" value="UniProtKB-KW"/>
</dbReference>
<dbReference type="SUPFAM" id="SSF52540">
    <property type="entry name" value="P-loop containing nucleoside triphosphate hydrolases"/>
    <property type="match status" value="2"/>
</dbReference>
<dbReference type="EMBL" id="JAXUIC010000004">
    <property type="protein sequence ID" value="KAK4594131.1"/>
    <property type="molecule type" value="Genomic_DNA"/>
</dbReference>
<feature type="domain" description="Helitron helicase-like" evidence="3">
    <location>
        <begin position="295"/>
        <end position="347"/>
    </location>
</feature>
<evidence type="ECO:0000313" key="5">
    <source>
        <dbReference type="EMBL" id="KAK4594131.1"/>
    </source>
</evidence>
<dbReference type="InterPro" id="IPR049163">
    <property type="entry name" value="Pif1-like_2B_dom"/>
</dbReference>
<dbReference type="Proteomes" id="UP001324115">
    <property type="component" value="Unassembled WGS sequence"/>
</dbReference>
<dbReference type="Pfam" id="PF05970">
    <property type="entry name" value="PIF1"/>
    <property type="match status" value="1"/>
</dbReference>
<name>A0AAN7J1L1_QUERU</name>
<evidence type="ECO:0000259" key="4">
    <source>
        <dbReference type="Pfam" id="PF21530"/>
    </source>
</evidence>
<dbReference type="InterPro" id="IPR010285">
    <property type="entry name" value="DNA_helicase_pif1-like_DEAD"/>
</dbReference>
<feature type="domain" description="DNA helicase Pif1-like 2B" evidence="4">
    <location>
        <begin position="1098"/>
        <end position="1143"/>
    </location>
</feature>
<dbReference type="GO" id="GO:0043139">
    <property type="term" value="F:5'-3' DNA helicase activity"/>
    <property type="evidence" value="ECO:0007669"/>
    <property type="project" value="UniProtKB-EC"/>
</dbReference>
<dbReference type="Pfam" id="PF21530">
    <property type="entry name" value="Pif1_2B_dom"/>
    <property type="match status" value="1"/>
</dbReference>
<keyword evidence="1" id="KW-0234">DNA repair</keyword>
<organism evidence="5 6">
    <name type="scientific">Quercus rubra</name>
    <name type="common">Northern red oak</name>
    <name type="synonym">Quercus borealis</name>
    <dbReference type="NCBI Taxonomy" id="3512"/>
    <lineage>
        <taxon>Eukaryota</taxon>
        <taxon>Viridiplantae</taxon>
        <taxon>Streptophyta</taxon>
        <taxon>Embryophyta</taxon>
        <taxon>Tracheophyta</taxon>
        <taxon>Spermatophyta</taxon>
        <taxon>Magnoliopsida</taxon>
        <taxon>eudicotyledons</taxon>
        <taxon>Gunneridae</taxon>
        <taxon>Pentapetalae</taxon>
        <taxon>rosids</taxon>
        <taxon>fabids</taxon>
        <taxon>Fagales</taxon>
        <taxon>Fagaceae</taxon>
        <taxon>Quercus</taxon>
    </lineage>
</organism>
<keyword evidence="1" id="KW-0547">Nucleotide-binding</keyword>
<dbReference type="Gene3D" id="3.40.50.300">
    <property type="entry name" value="P-loop containing nucleotide triphosphate hydrolases"/>
    <property type="match status" value="1"/>
</dbReference>
<dbReference type="Pfam" id="PF14214">
    <property type="entry name" value="Helitron_like_N"/>
    <property type="match status" value="1"/>
</dbReference>
<dbReference type="PANTHER" id="PTHR10492:SF101">
    <property type="entry name" value="ATP-DEPENDENT DNA HELICASE"/>
    <property type="match status" value="1"/>
</dbReference>
<sequence>MQGKVKLPFLRKAPPLIDELLDPFGSQKSKTFRTLIRSYNAMFAMTSMGGKVDSRINDGRHPYIFKLNGQNHHRIGTLLPNDGEDPQFAQLYFYDTDNEVQHRMNVFSNGQINSDLDPSIVDALIQMFDESNNLVKIFRMSRDRFIDADVHQLRLRLIGSRTTDGREYSLPTCSEIAAIIVGDIGAENSHRDIIVELKEGGLQRINVLHPSYMALQYPLLFPYGEDGFRLGILYSNVDGIRFDTTDFVTMREYYAYRLQEREHEGHTLVYGGRLFQQFDVDAYTCIEEIRLMWKVEDRPDVVARVFKIKLDELLNDLKHGQHFGKVIAVVYTVEYQKRGLPHAHILLFLHHDDKHPTAAEIDRIISAEIPDLNKEPLAYEAVKQYMVHGPCGSINSRASCMIENNCSKHFPKKFCPQTTVDEDGFPIYRRRNNGRFVERNEVKLDNRFIVPHNIELLVKFQAHINVEWCNRSRSIKYLFKYITKGPDRATLILEENLHVDSSTGLQHMTDTDEVKTYLNCRYVSAIEACWRIFEFAIHHREPAVQRLSFHNEDEQPVLFEDTDYLNDVVDKPGIGKSKFTEWMKTNALYEEARELTYSEFPTKWVWHRRDKEWKLRKSGKCIGRIYYAHPASGERFYLRMLLNVIKGARSFEEMRTINNVVYPTFRSTCYTLGLLDDDKEWHEALNHASYWASGKQIRELFVIMLIFCEVADPYKLWISNWQLLSEDILHRQRTILRYDNLHLDDSQLQNYALCEIEQILIKSGRSLHEFESIPYPNTLLLRQINNRVLQEELDYDRNSLAAEHIKLLTSLNVDQRNIYDEVINSVSENKEGKIVIAIASSGIAALLLPGGRTAHSRFQIPINVTDSSTCGIKQSSQIAELMTKASLIIWDEAPMTHRNCFEAVDRSLRDILRFSNSNSGETPFGGKTIVLGGDFRQILPVVSKGRREQIVEASINKSPFWNSCKVFILTINMRLTQNSDDIATREFAEWILKIGDGELNNSEGEALIEIPHDLLIQPGPHPFNDIVKATYPDFDTKFNNAKYLEERAILAPTNEVVEDINGYMIDLINVDEETYLSADSLCKASSNILDQDVMCPIEFLNSLKFPGIPNHKLRLKVGLPIMLLRNLNQSNGLCNGTRLLVTQISKWILEAQIISGTHIGEKVFIPRIVLSPSDSKWPFVLKRRQFPVSVCFAMTINKSQGQSLQRVGLYLDRPVFSHGQLYVAVSRVTSKDGLRILIVENDYGDRFHTKNIVYKEIFDNLPKDSYRNECEMQLT</sequence>
<gene>
    <name evidence="5" type="ORF">RGQ29_017994</name>
</gene>
<evidence type="ECO:0000313" key="6">
    <source>
        <dbReference type="Proteomes" id="UP001324115"/>
    </source>
</evidence>
<dbReference type="PANTHER" id="PTHR10492">
    <property type="match status" value="1"/>
</dbReference>
<comment type="catalytic activity">
    <reaction evidence="1">
        <text>ATP + H2O = ADP + phosphate + H(+)</text>
        <dbReference type="Rhea" id="RHEA:13065"/>
        <dbReference type="ChEBI" id="CHEBI:15377"/>
        <dbReference type="ChEBI" id="CHEBI:15378"/>
        <dbReference type="ChEBI" id="CHEBI:30616"/>
        <dbReference type="ChEBI" id="CHEBI:43474"/>
        <dbReference type="ChEBI" id="CHEBI:456216"/>
        <dbReference type="EC" id="5.6.2.3"/>
    </reaction>
</comment>
<evidence type="ECO:0000259" key="2">
    <source>
        <dbReference type="Pfam" id="PF05970"/>
    </source>
</evidence>
<keyword evidence="1" id="KW-0227">DNA damage</keyword>
<keyword evidence="6" id="KW-1185">Reference proteome</keyword>
<dbReference type="AlphaFoldDB" id="A0AAN7J1L1"/>
<comment type="caution">
    <text evidence="5">The sequence shown here is derived from an EMBL/GenBank/DDBJ whole genome shotgun (WGS) entry which is preliminary data.</text>
</comment>
<comment type="similarity">
    <text evidence="1">Belongs to the helicase family.</text>
</comment>
<dbReference type="GO" id="GO:0000723">
    <property type="term" value="P:telomere maintenance"/>
    <property type="evidence" value="ECO:0007669"/>
    <property type="project" value="InterPro"/>
</dbReference>
<evidence type="ECO:0000256" key="1">
    <source>
        <dbReference type="RuleBase" id="RU363044"/>
    </source>
</evidence>
<dbReference type="EC" id="5.6.2.3" evidence="1"/>
<proteinExistence type="inferred from homology"/>